<evidence type="ECO:0000256" key="4">
    <source>
        <dbReference type="ARBA" id="ARBA00023012"/>
    </source>
</evidence>
<evidence type="ECO:0000256" key="8">
    <source>
        <dbReference type="PROSITE-ProRule" id="PRU00169"/>
    </source>
</evidence>
<accession>A0ABW0LY77</accession>
<evidence type="ECO:0000256" key="3">
    <source>
        <dbReference type="ARBA" id="ARBA00022553"/>
    </source>
</evidence>
<keyword evidence="7" id="KW-0804">Transcription</keyword>
<evidence type="ECO:0000256" key="5">
    <source>
        <dbReference type="ARBA" id="ARBA00023015"/>
    </source>
</evidence>
<keyword evidence="4" id="KW-0902">Two-component regulatory system</keyword>
<keyword evidence="2" id="KW-0963">Cytoplasm</keyword>
<feature type="domain" description="HTH araC/xylS-type" evidence="9">
    <location>
        <begin position="254"/>
        <end position="352"/>
    </location>
</feature>
<comment type="subcellular location">
    <subcellularLocation>
        <location evidence="1">Cytoplasm</location>
    </subcellularLocation>
</comment>
<dbReference type="Pfam" id="PF00072">
    <property type="entry name" value="Response_reg"/>
    <property type="match status" value="1"/>
</dbReference>
<dbReference type="EMBL" id="JBHSMH010000077">
    <property type="protein sequence ID" value="MFC5470834.1"/>
    <property type="molecule type" value="Genomic_DNA"/>
</dbReference>
<feature type="domain" description="Response regulatory" evidence="10">
    <location>
        <begin position="3"/>
        <end position="121"/>
    </location>
</feature>
<dbReference type="PANTHER" id="PTHR42713:SF3">
    <property type="entry name" value="TRANSCRIPTIONAL REGULATORY PROTEIN HPTR"/>
    <property type="match status" value="1"/>
</dbReference>
<keyword evidence="5" id="KW-0805">Transcription regulation</keyword>
<dbReference type="SUPFAM" id="SSF46689">
    <property type="entry name" value="Homeodomain-like"/>
    <property type="match status" value="1"/>
</dbReference>
<comment type="caution">
    <text evidence="11">The sequence shown here is derived from an EMBL/GenBank/DDBJ whole genome shotgun (WGS) entry which is preliminary data.</text>
</comment>
<proteinExistence type="predicted"/>
<dbReference type="PROSITE" id="PS01124">
    <property type="entry name" value="HTH_ARAC_FAMILY_2"/>
    <property type="match status" value="1"/>
</dbReference>
<sequence length="358" mass="40148">MYKVLLVDDEPLAIEGLRLFVDWEAHGFRVCGTCENGEDALALIDSIEPDVVVTDIRMPGMNGLDLIGHVQGASRKLPEFVILSAYGEFAYAKRALRFGVTHYLLKPVVGEEAAEMLLKVRHRLEERKSESAAKAISFVPGDSRMPLDTIRSVQPILEEIERLDADRTAAGIRKLFEDTEARSPEWIGMLASYLDYQCSRLIQELGGSPSGVLRRQAMERALRLGTADGVAAFAGFAIEELRLLQAGKPAGTMADIDRYILEHYRTALSIKEVASRFFLNPVYLGKAYQDKFGHGLLERIHDLRIQDAKRLLRQTDRKTSAIAEEVGYGQYNYFLRQFEKRVGMKPAAYRYSAKGASL</sequence>
<evidence type="ECO:0000256" key="6">
    <source>
        <dbReference type="ARBA" id="ARBA00023125"/>
    </source>
</evidence>
<dbReference type="Gene3D" id="1.10.10.60">
    <property type="entry name" value="Homeodomain-like"/>
    <property type="match status" value="2"/>
</dbReference>
<keyword evidence="12" id="KW-1185">Reference proteome</keyword>
<evidence type="ECO:0000256" key="7">
    <source>
        <dbReference type="ARBA" id="ARBA00023163"/>
    </source>
</evidence>
<dbReference type="SMART" id="SM00342">
    <property type="entry name" value="HTH_ARAC"/>
    <property type="match status" value="1"/>
</dbReference>
<dbReference type="InterPro" id="IPR009057">
    <property type="entry name" value="Homeodomain-like_sf"/>
</dbReference>
<dbReference type="InterPro" id="IPR051552">
    <property type="entry name" value="HptR"/>
</dbReference>
<dbReference type="InterPro" id="IPR001789">
    <property type="entry name" value="Sig_transdc_resp-reg_receiver"/>
</dbReference>
<dbReference type="InterPro" id="IPR018060">
    <property type="entry name" value="HTH_AraC"/>
</dbReference>
<reference evidence="12" key="1">
    <citation type="journal article" date="2019" name="Int. J. Syst. Evol. Microbiol.">
        <title>The Global Catalogue of Microorganisms (GCM) 10K type strain sequencing project: providing services to taxonomists for standard genome sequencing and annotation.</title>
        <authorList>
            <consortium name="The Broad Institute Genomics Platform"/>
            <consortium name="The Broad Institute Genome Sequencing Center for Infectious Disease"/>
            <person name="Wu L."/>
            <person name="Ma J."/>
        </authorList>
    </citation>
    <scope>NUCLEOTIDE SEQUENCE [LARGE SCALE GENOMIC DNA]</scope>
    <source>
        <strain evidence="12">CCUG 57113</strain>
    </source>
</reference>
<name>A0ABW0LY77_9BACL</name>
<keyword evidence="3 8" id="KW-0597">Phosphoprotein</keyword>
<evidence type="ECO:0000259" key="10">
    <source>
        <dbReference type="PROSITE" id="PS50110"/>
    </source>
</evidence>
<dbReference type="RefSeq" id="WP_209747930.1">
    <property type="nucleotide sequence ID" value="NZ_JBHSMH010000077.1"/>
</dbReference>
<dbReference type="InterPro" id="IPR011006">
    <property type="entry name" value="CheY-like_superfamily"/>
</dbReference>
<protein>
    <submittedName>
        <fullName evidence="11">Response regulator</fullName>
    </submittedName>
</protein>
<evidence type="ECO:0000313" key="12">
    <source>
        <dbReference type="Proteomes" id="UP001596105"/>
    </source>
</evidence>
<dbReference type="CDD" id="cd17536">
    <property type="entry name" value="REC_YesN-like"/>
    <property type="match status" value="1"/>
</dbReference>
<dbReference type="SUPFAM" id="SSF52172">
    <property type="entry name" value="CheY-like"/>
    <property type="match status" value="1"/>
</dbReference>
<dbReference type="SMART" id="SM00448">
    <property type="entry name" value="REC"/>
    <property type="match status" value="1"/>
</dbReference>
<evidence type="ECO:0000259" key="9">
    <source>
        <dbReference type="PROSITE" id="PS01124"/>
    </source>
</evidence>
<dbReference type="Gene3D" id="3.40.50.2300">
    <property type="match status" value="1"/>
</dbReference>
<dbReference type="Pfam" id="PF12833">
    <property type="entry name" value="HTH_18"/>
    <property type="match status" value="1"/>
</dbReference>
<organism evidence="11 12">
    <name type="scientific">Cohnella suwonensis</name>
    <dbReference type="NCBI Taxonomy" id="696072"/>
    <lineage>
        <taxon>Bacteria</taxon>
        <taxon>Bacillati</taxon>
        <taxon>Bacillota</taxon>
        <taxon>Bacilli</taxon>
        <taxon>Bacillales</taxon>
        <taxon>Paenibacillaceae</taxon>
        <taxon>Cohnella</taxon>
    </lineage>
</organism>
<keyword evidence="6" id="KW-0238">DNA-binding</keyword>
<gene>
    <name evidence="11" type="ORF">ACFPPD_19275</name>
</gene>
<evidence type="ECO:0000313" key="11">
    <source>
        <dbReference type="EMBL" id="MFC5470834.1"/>
    </source>
</evidence>
<evidence type="ECO:0000256" key="2">
    <source>
        <dbReference type="ARBA" id="ARBA00022490"/>
    </source>
</evidence>
<feature type="modified residue" description="4-aspartylphosphate" evidence="8">
    <location>
        <position position="55"/>
    </location>
</feature>
<dbReference type="Proteomes" id="UP001596105">
    <property type="component" value="Unassembled WGS sequence"/>
</dbReference>
<evidence type="ECO:0000256" key="1">
    <source>
        <dbReference type="ARBA" id="ARBA00004496"/>
    </source>
</evidence>
<dbReference type="PANTHER" id="PTHR42713">
    <property type="entry name" value="HISTIDINE KINASE-RELATED"/>
    <property type="match status" value="1"/>
</dbReference>
<dbReference type="PROSITE" id="PS50110">
    <property type="entry name" value="RESPONSE_REGULATORY"/>
    <property type="match status" value="1"/>
</dbReference>